<feature type="signal peptide" evidence="1">
    <location>
        <begin position="1"/>
        <end position="28"/>
    </location>
</feature>
<feature type="chain" id="PRO_5019075861" evidence="1">
    <location>
        <begin position="29"/>
        <end position="85"/>
    </location>
</feature>
<proteinExistence type="predicted"/>
<protein>
    <submittedName>
        <fullName evidence="2">Uncharacterized protein</fullName>
    </submittedName>
</protein>
<reference evidence="2 3" key="1">
    <citation type="journal article" date="2019" name="Genome Biol. Evol.">
        <title>Day and night: Metabolic profiles and evolutionary relationships of six axenic non-marine cyanobacteria.</title>
        <authorList>
            <person name="Will S.E."/>
            <person name="Henke P."/>
            <person name="Boedeker C."/>
            <person name="Huang S."/>
            <person name="Brinkmann H."/>
            <person name="Rohde M."/>
            <person name="Jarek M."/>
            <person name="Friedl T."/>
            <person name="Seufert S."/>
            <person name="Schumacher M."/>
            <person name="Overmann J."/>
            <person name="Neumann-Schaal M."/>
            <person name="Petersen J."/>
        </authorList>
    </citation>
    <scope>NUCLEOTIDE SEQUENCE [LARGE SCALE GENOMIC DNA]</scope>
    <source>
        <strain evidence="2 3">PCC 6912</strain>
    </source>
</reference>
<evidence type="ECO:0000256" key="1">
    <source>
        <dbReference type="SAM" id="SignalP"/>
    </source>
</evidence>
<gene>
    <name evidence="2" type="ORF">PCC6912_37110</name>
</gene>
<evidence type="ECO:0000313" key="2">
    <source>
        <dbReference type="EMBL" id="RUR77830.1"/>
    </source>
</evidence>
<keyword evidence="1" id="KW-0732">Signal</keyword>
<dbReference type="EMBL" id="RSCJ01000016">
    <property type="protein sequence ID" value="RUR77830.1"/>
    <property type="molecule type" value="Genomic_DNA"/>
</dbReference>
<keyword evidence="3" id="KW-1185">Reference proteome</keyword>
<accession>A0A433N820</accession>
<dbReference type="RefSeq" id="WP_235082998.1">
    <property type="nucleotide sequence ID" value="NZ_AJLN01000145.1"/>
</dbReference>
<name>A0A433N820_CHLFR</name>
<comment type="caution">
    <text evidence="2">The sequence shown here is derived from an EMBL/GenBank/DDBJ whole genome shotgun (WGS) entry which is preliminary data.</text>
</comment>
<sequence length="85" mass="9944">MMKIKRIVAGVMLALPFAVVSVPTEVSASEIIARRRVYKSPAKTRVVVPTRRRVVVPTRRRVWVPARRLNTRYGRRRVPGRYIYR</sequence>
<organism evidence="2 3">
    <name type="scientific">Chlorogloeopsis fritschii PCC 6912</name>
    <dbReference type="NCBI Taxonomy" id="211165"/>
    <lineage>
        <taxon>Bacteria</taxon>
        <taxon>Bacillati</taxon>
        <taxon>Cyanobacteriota</taxon>
        <taxon>Cyanophyceae</taxon>
        <taxon>Nostocales</taxon>
        <taxon>Chlorogloeopsidaceae</taxon>
        <taxon>Chlorogloeopsis</taxon>
    </lineage>
</organism>
<dbReference type="AlphaFoldDB" id="A0A433N820"/>
<evidence type="ECO:0000313" key="3">
    <source>
        <dbReference type="Proteomes" id="UP000268857"/>
    </source>
</evidence>
<dbReference type="Proteomes" id="UP000268857">
    <property type="component" value="Unassembled WGS sequence"/>
</dbReference>